<sequence>MGAVLGQLLPLAVGVAVSPVPIIATILMLLSDRARTTSLGFAGGWLVGIVVATVVFALLGGVVTDSQDDPSTSRATIEIVLGVLLLVVGLRQWRDRRAEHDTPAWMKTIDHMTVAKSAGLGFALAAINPKNLIMCAAAGVAIGGADLTSGGTVVSIAVFAILAASTVALPVLGYLLAADRLRGPLDKLESWLRAHNTAVMSVLVLVIGVTLIGKGVGALG</sequence>
<dbReference type="Proteomes" id="UP000317573">
    <property type="component" value="Unassembled WGS sequence"/>
</dbReference>
<gene>
    <name evidence="2" type="ORF">L618_000300000590</name>
</gene>
<dbReference type="AlphaFoldDB" id="A0A562E0R4"/>
<feature type="transmembrane region" description="Helical" evidence="1">
    <location>
        <begin position="154"/>
        <end position="177"/>
    </location>
</feature>
<feature type="transmembrane region" description="Helical" evidence="1">
    <location>
        <begin position="198"/>
        <end position="219"/>
    </location>
</feature>
<dbReference type="RefSeq" id="WP_145692188.1">
    <property type="nucleotide sequence ID" value="NZ_VLJT01000028.1"/>
</dbReference>
<dbReference type="InterPro" id="IPR021315">
    <property type="entry name" value="Gap/Sap"/>
</dbReference>
<accession>A0A562E0R4</accession>
<keyword evidence="1" id="KW-0812">Transmembrane</keyword>
<name>A0A562E0R4_RHORH</name>
<keyword evidence="1" id="KW-0472">Membrane</keyword>
<protein>
    <submittedName>
        <fullName evidence="2">Sap-like sulfolipid-1-addressing protein</fullName>
    </submittedName>
</protein>
<keyword evidence="1" id="KW-1133">Transmembrane helix</keyword>
<dbReference type="EMBL" id="VLJT01000028">
    <property type="protein sequence ID" value="TWH15486.1"/>
    <property type="molecule type" value="Genomic_DNA"/>
</dbReference>
<proteinExistence type="predicted"/>
<evidence type="ECO:0000313" key="2">
    <source>
        <dbReference type="EMBL" id="TWH15486.1"/>
    </source>
</evidence>
<dbReference type="Pfam" id="PF11139">
    <property type="entry name" value="SfLAP"/>
    <property type="match status" value="1"/>
</dbReference>
<evidence type="ECO:0000256" key="1">
    <source>
        <dbReference type="SAM" id="Phobius"/>
    </source>
</evidence>
<comment type="caution">
    <text evidence="2">The sequence shown here is derived from an EMBL/GenBank/DDBJ whole genome shotgun (WGS) entry which is preliminary data.</text>
</comment>
<feature type="transmembrane region" description="Helical" evidence="1">
    <location>
        <begin position="75"/>
        <end position="93"/>
    </location>
</feature>
<feature type="transmembrane region" description="Helical" evidence="1">
    <location>
        <begin position="114"/>
        <end position="142"/>
    </location>
</feature>
<feature type="transmembrane region" description="Helical" evidence="1">
    <location>
        <begin position="42"/>
        <end position="63"/>
    </location>
</feature>
<evidence type="ECO:0000313" key="3">
    <source>
        <dbReference type="Proteomes" id="UP000317573"/>
    </source>
</evidence>
<reference evidence="2 3" key="1">
    <citation type="submission" date="2019-07" db="EMBL/GenBank/DDBJ databases">
        <title>Genome sequencing of lignin-degrading bacterial isolates.</title>
        <authorList>
            <person name="Gladden J."/>
        </authorList>
    </citation>
    <scope>NUCLEOTIDE SEQUENCE [LARGE SCALE GENOMIC DNA]</scope>
    <source>
        <strain evidence="2 3">J45</strain>
    </source>
</reference>
<feature type="transmembrane region" description="Helical" evidence="1">
    <location>
        <begin position="6"/>
        <end position="30"/>
    </location>
</feature>
<organism evidence="2 3">
    <name type="scientific">Rhodococcus rhodochrous J45</name>
    <dbReference type="NCBI Taxonomy" id="935266"/>
    <lineage>
        <taxon>Bacteria</taxon>
        <taxon>Bacillati</taxon>
        <taxon>Actinomycetota</taxon>
        <taxon>Actinomycetes</taxon>
        <taxon>Mycobacteriales</taxon>
        <taxon>Nocardiaceae</taxon>
        <taxon>Rhodococcus</taxon>
    </lineage>
</organism>